<dbReference type="Proteomes" id="UP001044222">
    <property type="component" value="Chromosome 7"/>
</dbReference>
<evidence type="ECO:0000313" key="1">
    <source>
        <dbReference type="EMBL" id="KAG5846085.1"/>
    </source>
</evidence>
<protein>
    <submittedName>
        <fullName evidence="1">Uncharacterized protein</fullName>
    </submittedName>
</protein>
<dbReference type="InterPro" id="IPR010736">
    <property type="entry name" value="SHIPPO-rpt"/>
</dbReference>
<reference evidence="1" key="1">
    <citation type="submission" date="2021-01" db="EMBL/GenBank/DDBJ databases">
        <title>A chromosome-scale assembly of European eel, Anguilla anguilla.</title>
        <authorList>
            <person name="Henkel C."/>
            <person name="Jong-Raadsen S.A."/>
            <person name="Dufour S."/>
            <person name="Weltzien F.-A."/>
            <person name="Palstra A.P."/>
            <person name="Pelster B."/>
            <person name="Spaink H.P."/>
            <person name="Van Den Thillart G.E."/>
            <person name="Jansen H."/>
            <person name="Zahm M."/>
            <person name="Klopp C."/>
            <person name="Cedric C."/>
            <person name="Louis A."/>
            <person name="Berthelot C."/>
            <person name="Parey E."/>
            <person name="Roest Crollius H."/>
            <person name="Montfort J."/>
            <person name="Robinson-Rechavi M."/>
            <person name="Bucao C."/>
            <person name="Bouchez O."/>
            <person name="Gislard M."/>
            <person name="Lluch J."/>
            <person name="Milhes M."/>
            <person name="Lampietro C."/>
            <person name="Lopez Roques C."/>
            <person name="Donnadieu C."/>
            <person name="Braasch I."/>
            <person name="Desvignes T."/>
            <person name="Postlethwait J."/>
            <person name="Bobe J."/>
            <person name="Guiguen Y."/>
            <person name="Dirks R."/>
        </authorList>
    </citation>
    <scope>NUCLEOTIDE SEQUENCE</scope>
    <source>
        <strain evidence="1">Tag_6206</strain>
        <tissue evidence="1">Liver</tissue>
    </source>
</reference>
<dbReference type="InterPro" id="IPR051291">
    <property type="entry name" value="CIMAP"/>
</dbReference>
<proteinExistence type="predicted"/>
<dbReference type="EMBL" id="JAFIRN010000007">
    <property type="protein sequence ID" value="KAG5846085.1"/>
    <property type="molecule type" value="Genomic_DNA"/>
</dbReference>
<dbReference type="PANTHER" id="PTHR21580">
    <property type="entry name" value="SHIPPO-1-RELATED"/>
    <property type="match status" value="1"/>
</dbReference>
<dbReference type="GO" id="GO:0005856">
    <property type="term" value="C:cytoskeleton"/>
    <property type="evidence" value="ECO:0007669"/>
    <property type="project" value="TreeGrafter"/>
</dbReference>
<comment type="caution">
    <text evidence="1">The sequence shown here is derived from an EMBL/GenBank/DDBJ whole genome shotgun (WGS) entry which is preliminary data.</text>
</comment>
<dbReference type="Pfam" id="PF07004">
    <property type="entry name" value="SHIPPO-rpt"/>
    <property type="match status" value="5"/>
</dbReference>
<organism evidence="1 2">
    <name type="scientific">Anguilla anguilla</name>
    <name type="common">European freshwater eel</name>
    <name type="synonym">Muraena anguilla</name>
    <dbReference type="NCBI Taxonomy" id="7936"/>
    <lineage>
        <taxon>Eukaryota</taxon>
        <taxon>Metazoa</taxon>
        <taxon>Chordata</taxon>
        <taxon>Craniata</taxon>
        <taxon>Vertebrata</taxon>
        <taxon>Euteleostomi</taxon>
        <taxon>Actinopterygii</taxon>
        <taxon>Neopterygii</taxon>
        <taxon>Teleostei</taxon>
        <taxon>Anguilliformes</taxon>
        <taxon>Anguillidae</taxon>
        <taxon>Anguilla</taxon>
    </lineage>
</organism>
<gene>
    <name evidence="1" type="ORF">ANANG_G00145980</name>
</gene>
<dbReference type="AlphaFoldDB" id="A0A9D3MF26"/>
<sequence length="290" mass="31356">MKETCSHGAALTCAIGLLDPFYSIVTSETDKMSDGETDAWVGVWRPHKPRGPIAALYSSPGPKYALPGSTGNDFHDPRKLKAPAFSFGIRRSQLSSDLSPGPGYLVPANITRIGRSGTPAYSLYSRPKDSLRFQTPGPGKYAPERAGKSAFYSSPAYSMSARTGGFFNPTSPGPAAYTLPSVLGTSTVNKPSAPNFSLTGRSKVGSFHEDLQKTPGPGTYKMVEPSSYKYKPPQYSMIGRNMMPGDLTEKPGPGAYRPEVVTFTRRKSPCFSFGIRHSEFSTPVFLDKED</sequence>
<name>A0A9D3MF26_ANGAN</name>
<evidence type="ECO:0000313" key="2">
    <source>
        <dbReference type="Proteomes" id="UP001044222"/>
    </source>
</evidence>
<accession>A0A9D3MF26</accession>
<dbReference type="PANTHER" id="PTHR21580:SF28">
    <property type="entry name" value="BOREALIN N-TERMINAL DOMAIN-CONTAINING PROTEIN-RELATED"/>
    <property type="match status" value="1"/>
</dbReference>
<keyword evidence="2" id="KW-1185">Reference proteome</keyword>